<evidence type="ECO:0000313" key="3">
    <source>
        <dbReference type="Proteomes" id="UP000054248"/>
    </source>
</evidence>
<reference evidence="2 3" key="1">
    <citation type="submission" date="2014-04" db="EMBL/GenBank/DDBJ databases">
        <authorList>
            <consortium name="DOE Joint Genome Institute"/>
            <person name="Kuo A."/>
            <person name="Girlanda M."/>
            <person name="Perotto S."/>
            <person name="Kohler A."/>
            <person name="Nagy L.G."/>
            <person name="Floudas D."/>
            <person name="Copeland A."/>
            <person name="Barry K.W."/>
            <person name="Cichocki N."/>
            <person name="Veneault-Fourrey C."/>
            <person name="LaButti K."/>
            <person name="Lindquist E.A."/>
            <person name="Lipzen A."/>
            <person name="Lundell T."/>
            <person name="Morin E."/>
            <person name="Murat C."/>
            <person name="Sun H."/>
            <person name="Tunlid A."/>
            <person name="Henrissat B."/>
            <person name="Grigoriev I.V."/>
            <person name="Hibbett D.S."/>
            <person name="Martin F."/>
            <person name="Nordberg H.P."/>
            <person name="Cantor M.N."/>
            <person name="Hua S.X."/>
        </authorList>
    </citation>
    <scope>NUCLEOTIDE SEQUENCE [LARGE SCALE GENOMIC DNA]</scope>
    <source>
        <strain evidence="2 3">MUT 4182</strain>
    </source>
</reference>
<feature type="region of interest" description="Disordered" evidence="1">
    <location>
        <begin position="624"/>
        <end position="917"/>
    </location>
</feature>
<feature type="compositionally biased region" description="Low complexity" evidence="1">
    <location>
        <begin position="1604"/>
        <end position="1639"/>
    </location>
</feature>
<feature type="compositionally biased region" description="Low complexity" evidence="1">
    <location>
        <begin position="299"/>
        <end position="329"/>
    </location>
</feature>
<feature type="compositionally biased region" description="Polar residues" evidence="1">
    <location>
        <begin position="1171"/>
        <end position="1183"/>
    </location>
</feature>
<dbReference type="EMBL" id="KN823185">
    <property type="protein sequence ID" value="KIO20155.1"/>
    <property type="molecule type" value="Genomic_DNA"/>
</dbReference>
<keyword evidence="3" id="KW-1185">Reference proteome</keyword>
<feature type="compositionally biased region" description="Polar residues" evidence="1">
    <location>
        <begin position="715"/>
        <end position="725"/>
    </location>
</feature>
<feature type="compositionally biased region" description="Polar residues" evidence="1">
    <location>
        <begin position="770"/>
        <end position="783"/>
    </location>
</feature>
<feature type="region of interest" description="Disordered" evidence="1">
    <location>
        <begin position="1383"/>
        <end position="1413"/>
    </location>
</feature>
<gene>
    <name evidence="2" type="ORF">M407DRAFT_221294</name>
</gene>
<dbReference type="HOGENOM" id="CLU_242501_0_0_1"/>
<feature type="compositionally biased region" description="Basic and acidic residues" evidence="1">
    <location>
        <begin position="96"/>
        <end position="105"/>
    </location>
</feature>
<feature type="compositionally biased region" description="Low complexity" evidence="1">
    <location>
        <begin position="146"/>
        <end position="162"/>
    </location>
</feature>
<dbReference type="Proteomes" id="UP000054248">
    <property type="component" value="Unassembled WGS sequence"/>
</dbReference>
<feature type="compositionally biased region" description="Polar residues" evidence="1">
    <location>
        <begin position="1514"/>
        <end position="1524"/>
    </location>
</feature>
<organism evidence="2 3">
    <name type="scientific">Tulasnella calospora MUT 4182</name>
    <dbReference type="NCBI Taxonomy" id="1051891"/>
    <lineage>
        <taxon>Eukaryota</taxon>
        <taxon>Fungi</taxon>
        <taxon>Dikarya</taxon>
        <taxon>Basidiomycota</taxon>
        <taxon>Agaricomycotina</taxon>
        <taxon>Agaricomycetes</taxon>
        <taxon>Cantharellales</taxon>
        <taxon>Tulasnellaceae</taxon>
        <taxon>Tulasnella</taxon>
    </lineage>
</organism>
<feature type="region of interest" description="Disordered" evidence="1">
    <location>
        <begin position="1604"/>
        <end position="1650"/>
    </location>
</feature>
<feature type="compositionally biased region" description="Polar residues" evidence="1">
    <location>
        <begin position="794"/>
        <end position="812"/>
    </location>
</feature>
<feature type="region of interest" description="Disordered" evidence="1">
    <location>
        <begin position="1514"/>
        <end position="1577"/>
    </location>
</feature>
<feature type="compositionally biased region" description="Low complexity" evidence="1">
    <location>
        <begin position="652"/>
        <end position="671"/>
    </location>
</feature>
<feature type="compositionally biased region" description="Basic and acidic residues" evidence="1">
    <location>
        <begin position="190"/>
        <end position="202"/>
    </location>
</feature>
<feature type="compositionally biased region" description="Polar residues" evidence="1">
    <location>
        <begin position="106"/>
        <end position="145"/>
    </location>
</feature>
<proteinExistence type="predicted"/>
<feature type="region of interest" description="Disordered" evidence="1">
    <location>
        <begin position="367"/>
        <end position="604"/>
    </location>
</feature>
<feature type="compositionally biased region" description="Polar residues" evidence="1">
    <location>
        <begin position="1562"/>
        <end position="1571"/>
    </location>
</feature>
<evidence type="ECO:0000256" key="1">
    <source>
        <dbReference type="SAM" id="MobiDB-lite"/>
    </source>
</evidence>
<name>A0A0C3PY72_9AGAM</name>
<sequence>MIYGTIHDVISFCGVATLLKPDNGNRVSRRDETGTSLSRRFSLLRQPDGRPVDLQDVREMFAAQRVNGSPNVISEEEEEYVINYLSNAGHIPGGVVDDRGTDDSQQRSPISTKTTYTTGKPDSIRSNATPHSAFESSFQTSNGPPSTRSRTSHASSSSRRYSNNLFGSGRIKDQQYMRGTSRSVSNRSVKSVDKKEDADKAARAQTLENSQAHGHAKGGREDQTVGQNGIATTIEEDSFPPGDGDGGIQIGQAITSGYDGAYDQPSDLDLDGGSDADSRPVTPVQNGGLNVQDDLPAILPLSPKSPKSPSGSTREAISPFASPSASPYSTLRKKGPVPLLLSAAQVRRASLALEEVIRNFQQDSNAEEEILTPRTPNGNFQANGYTRTAHPWSRQQPAVSPGLWSRQSKSSTEREGDGVPATSARKLSSGQVPSAQDTTSPAVSPFQADPQSPSYRSQQSALSALARSASARNAGGSPLEGSRGHSRLPGYIPGMHRPITPKDVDSEEATTPRALSPSASTFGYPATPKSGGSSSRGFSEYSHVPHRRFGSLASGTFGPSSPLSPASPRSATQGTPTPILKPPVSAWSSATASPTSPTAGATLNGDLSSAALRVAAMVEDSSYGRQTGLDGFRGQANLAPGPRRIDRDTKMSTSSSSILPPSTSSSSLTSLYQSDSGTMLTSPDFGTSFQGAGPSSPGIGAETSNRYPPKPVSPIVSTLRTSNTGAIMASPPSAPLHSSDSRPDTPLSQMYTGSSGTVPPVATNGADRSGPTSHQPLKSSLQRMLSERRAMSPGFSTPSSTAGVSRSISTTRVGGAPFSTGGSTGGDYPARVIGSGARSPPPASTDGQKQRYSHQHARSRSRSSVDVGFDDEDHALAWNPSSGSGARSPPPASTDGQKQRYSHQHARSRSRSSVDVGFDDEDHALAWNPSSGMKGGTRAAPPKPILVQSQSSSAAVVLSAGHASSQPAGSATTIASKLVWQRPIFSSSRSSLVSAGSSFHSLDGEALALDLEKGVLSKDDGLSASPVEESTESDHEDLLNCWGGITRKDLIAIHDKLVDAAIARKRARSPSTTSARTRSPSASSFQPFATRSPSRGHQRQGSQYSARSLTKEPEVGPRLYLKYDTTLTDALQKAQVVAVPPSPTWSTRKDKSIKVNALLQSMVDTLPAPAQPTSFIPSPTNFGPDTPVEAQHPDLPRSAGGQEDVDKPPHSANPRRSPVPSFNDPDLRKRALTEALFGESPSPESATPQEEPHPYTTGNLTLEDLEPVEKPVAPVSPAPQPTAEELLADVSRRNAAATEALKSPGIPRSESALKRQGTKRLNAKLISGPQLVSSTTSVDALPLATSPSSASLTNTVSQSQVAPEKLSSKLSLRIKKLRDKLKTRPSIPNGDEITPYTLDARPGSPTSSMAGHTTAGHSIVHVTQTAEVSPRKSPIPVPPSADIQSFRFPSPSPSATSPIPSTHGGKGLRRLVSRLRSNSKQDLLEKASITSSNGADAPDAPAQQSSQFAPSIDYSISSSTNQRPASPESMRKKPASVRTDTDPGPNIVDLTSPRLDPDDRQFNLSTPSPSGDHTPDETAVKQLFDAASNLGLDKAALNDLLARSASTSSRSTGWTARPASAATTATSATSATTVATPASQRENLPPEPRL</sequence>
<feature type="compositionally biased region" description="Polar residues" evidence="1">
    <location>
        <begin position="1085"/>
        <end position="1108"/>
    </location>
</feature>
<protein>
    <submittedName>
        <fullName evidence="2">Uncharacterized protein</fullName>
    </submittedName>
</protein>
<dbReference type="STRING" id="1051891.A0A0C3PY72"/>
<feature type="region of interest" description="Disordered" evidence="1">
    <location>
        <begin position="1425"/>
        <end position="1467"/>
    </location>
</feature>
<feature type="compositionally biased region" description="Polar residues" evidence="1">
    <location>
        <begin position="672"/>
        <end position="690"/>
    </location>
</feature>
<feature type="compositionally biased region" description="Polar residues" evidence="1">
    <location>
        <begin position="425"/>
        <end position="442"/>
    </location>
</feature>
<feature type="region of interest" description="Disordered" evidence="1">
    <location>
        <begin position="1238"/>
        <end position="1280"/>
    </location>
</feature>
<dbReference type="OrthoDB" id="3259825at2759"/>
<feature type="compositionally biased region" description="Basic residues" evidence="1">
    <location>
        <begin position="900"/>
        <end position="910"/>
    </location>
</feature>
<feature type="compositionally biased region" description="Basic residues" evidence="1">
    <location>
        <begin position="851"/>
        <end position="861"/>
    </location>
</feature>
<feature type="compositionally biased region" description="Polar residues" evidence="1">
    <location>
        <begin position="746"/>
        <end position="757"/>
    </location>
</feature>
<feature type="region of interest" description="Disordered" evidence="1">
    <location>
        <begin position="257"/>
        <end position="333"/>
    </location>
</feature>
<feature type="compositionally biased region" description="Low complexity" evidence="1">
    <location>
        <begin position="1069"/>
        <end position="1084"/>
    </location>
</feature>
<feature type="compositionally biased region" description="Low complexity" evidence="1">
    <location>
        <begin position="582"/>
        <end position="602"/>
    </location>
</feature>
<feature type="compositionally biased region" description="Low complexity" evidence="1">
    <location>
        <begin position="559"/>
        <end position="571"/>
    </location>
</feature>
<feature type="region of interest" description="Disordered" evidence="1">
    <location>
        <begin position="93"/>
        <end position="225"/>
    </location>
</feature>
<feature type="compositionally biased region" description="Low complexity" evidence="1">
    <location>
        <begin position="457"/>
        <end position="477"/>
    </location>
</feature>
<reference evidence="3" key="2">
    <citation type="submission" date="2015-01" db="EMBL/GenBank/DDBJ databases">
        <title>Evolutionary Origins and Diversification of the Mycorrhizal Mutualists.</title>
        <authorList>
            <consortium name="DOE Joint Genome Institute"/>
            <consortium name="Mycorrhizal Genomics Consortium"/>
            <person name="Kohler A."/>
            <person name="Kuo A."/>
            <person name="Nagy L.G."/>
            <person name="Floudas D."/>
            <person name="Copeland A."/>
            <person name="Barry K.W."/>
            <person name="Cichocki N."/>
            <person name="Veneault-Fourrey C."/>
            <person name="LaButti K."/>
            <person name="Lindquist E.A."/>
            <person name="Lipzen A."/>
            <person name="Lundell T."/>
            <person name="Morin E."/>
            <person name="Murat C."/>
            <person name="Riley R."/>
            <person name="Ohm R."/>
            <person name="Sun H."/>
            <person name="Tunlid A."/>
            <person name="Henrissat B."/>
            <person name="Grigoriev I.V."/>
            <person name="Hibbett D.S."/>
            <person name="Martin F."/>
        </authorList>
    </citation>
    <scope>NUCLEOTIDE SEQUENCE [LARGE SCALE GENOMIC DNA]</scope>
    <source>
        <strain evidence="3">MUT 4182</strain>
    </source>
</reference>
<feature type="region of interest" description="Disordered" evidence="1">
    <location>
        <begin position="233"/>
        <end position="252"/>
    </location>
</feature>
<accession>A0A0C3PY72</accession>
<feature type="region of interest" description="Disordered" evidence="1">
    <location>
        <begin position="1169"/>
        <end position="1226"/>
    </location>
</feature>
<feature type="compositionally biased region" description="Polar residues" evidence="1">
    <location>
        <begin position="374"/>
        <end position="386"/>
    </location>
</feature>
<feature type="region of interest" description="Disordered" evidence="1">
    <location>
        <begin position="1065"/>
        <end position="1111"/>
    </location>
</feature>
<evidence type="ECO:0000313" key="2">
    <source>
        <dbReference type="EMBL" id="KIO20155.1"/>
    </source>
</evidence>